<evidence type="ECO:0000313" key="1">
    <source>
        <dbReference type="EMBL" id="QUJ77485.1"/>
    </source>
</evidence>
<dbReference type="AlphaFoldDB" id="A0A975JFU3"/>
<dbReference type="KEGG" id="sual:KDD17_05695"/>
<evidence type="ECO:0008006" key="3">
    <source>
        <dbReference type="Google" id="ProtNLM"/>
    </source>
</evidence>
<dbReference type="InterPro" id="IPR032675">
    <property type="entry name" value="LRR_dom_sf"/>
</dbReference>
<reference evidence="1" key="1">
    <citation type="submission" date="2021-04" db="EMBL/GenBank/DDBJ databases">
        <title>Complete genome sequence for Sulfitobacter sp. strain JK7-1.</title>
        <authorList>
            <person name="Park S.-J."/>
        </authorList>
    </citation>
    <scope>NUCLEOTIDE SEQUENCE</scope>
    <source>
        <strain evidence="1">JK7-1</strain>
    </source>
</reference>
<organism evidence="1 2">
    <name type="scientific">Sulfitobacter albidus</name>
    <dbReference type="NCBI Taxonomy" id="2829501"/>
    <lineage>
        <taxon>Bacteria</taxon>
        <taxon>Pseudomonadati</taxon>
        <taxon>Pseudomonadota</taxon>
        <taxon>Alphaproteobacteria</taxon>
        <taxon>Rhodobacterales</taxon>
        <taxon>Roseobacteraceae</taxon>
        <taxon>Sulfitobacter</taxon>
    </lineage>
</organism>
<keyword evidence="2" id="KW-1185">Reference proteome</keyword>
<accession>A0A975JFU3</accession>
<dbReference type="Proteomes" id="UP000683291">
    <property type="component" value="Chromosome 1"/>
</dbReference>
<dbReference type="RefSeq" id="WP_212705679.1">
    <property type="nucleotide sequence ID" value="NZ_CP073581.1"/>
</dbReference>
<dbReference type="EMBL" id="CP073581">
    <property type="protein sequence ID" value="QUJ77485.1"/>
    <property type="molecule type" value="Genomic_DNA"/>
</dbReference>
<evidence type="ECO:0000313" key="2">
    <source>
        <dbReference type="Proteomes" id="UP000683291"/>
    </source>
</evidence>
<gene>
    <name evidence="1" type="ORF">KDD17_05695</name>
</gene>
<protein>
    <recommendedName>
        <fullName evidence="3">Leucine-rich repeat domain-containing protein</fullName>
    </recommendedName>
</protein>
<sequence>MTADEAYAEAERRIEEHIESDEDMRSISFGDLEALEEIPPLIRKVESLFYIDLENTQVANIDVLSGFDTLEILNINLTRVTDLKPVETLINLTDLYITGLHPQSLDPLSRLFNLELLHMWDAKITDLSALTRLHNLMDLNIIGTEVEDLRPIAGISFDSKGKGYPISPRIEFRNTKAVEKSEDLRALSEIIDDRERTEKTLAYLRSLPPYPEPLPWEATKPKPPITASQLIDQQDAAGWRFSPVHGAMALFIEDTPLQKRQETLATLCAERIKNLLEKLGDRTNSGGLRQEVAEEAARFEGILGDTGRSLSERSLELWASLIALGGHLEEQDRGRVEGRDPLDLLPGEARTALQTFLGLAGNLVRSFPDVRAMDDGQADFTRQQIPVELILSLLQRALETKFVDPTSGALIQHVSKLAKKSGVQADKAYSTTAKGGRNLAYAAILTAPFLYGADGVASGILNDIGTDISDHYELSERAIEFLEASEKEIEQLLKNSPPDEAAQMRSLLNDLMQQKGPR</sequence>
<proteinExistence type="predicted"/>
<dbReference type="SUPFAM" id="SSF52058">
    <property type="entry name" value="L domain-like"/>
    <property type="match status" value="1"/>
</dbReference>
<dbReference type="Gene3D" id="3.80.10.10">
    <property type="entry name" value="Ribonuclease Inhibitor"/>
    <property type="match status" value="1"/>
</dbReference>
<name>A0A975JFU3_9RHOB</name>